<dbReference type="Pfam" id="PF07980">
    <property type="entry name" value="SusD_RagB"/>
    <property type="match status" value="1"/>
</dbReference>
<dbReference type="PROSITE" id="PS51257">
    <property type="entry name" value="PROKAR_LIPOPROTEIN"/>
    <property type="match status" value="1"/>
</dbReference>
<evidence type="ECO:0000259" key="7">
    <source>
        <dbReference type="Pfam" id="PF14322"/>
    </source>
</evidence>
<evidence type="ECO:0000256" key="2">
    <source>
        <dbReference type="ARBA" id="ARBA00006275"/>
    </source>
</evidence>
<dbReference type="InterPro" id="IPR033985">
    <property type="entry name" value="SusD-like_N"/>
</dbReference>
<keyword evidence="9" id="KW-1185">Reference proteome</keyword>
<gene>
    <name evidence="8" type="ORF">FSB76_04320</name>
</gene>
<reference evidence="8 9" key="1">
    <citation type="journal article" date="2013" name="J. Microbiol.">
        <title>Mucilaginibacter ginsenosidivorax sp. nov., with ginsenoside converting activity isolated from sediment.</title>
        <authorList>
            <person name="Kim J.K."/>
            <person name="Choi T.E."/>
            <person name="Liu Q.M."/>
            <person name="Park H.Y."/>
            <person name="Yi T.H."/>
            <person name="Yoon M.H."/>
            <person name="Kim S.C."/>
            <person name="Im W.T."/>
        </authorList>
    </citation>
    <scope>NUCLEOTIDE SEQUENCE [LARGE SCALE GENOMIC DNA]</scope>
    <source>
        <strain evidence="8 9">KHI28</strain>
    </source>
</reference>
<feature type="domain" description="SusD-like N-terminal" evidence="7">
    <location>
        <begin position="41"/>
        <end position="215"/>
    </location>
</feature>
<dbReference type="EMBL" id="CP042437">
    <property type="protein sequence ID" value="QEC75202.1"/>
    <property type="molecule type" value="Genomic_DNA"/>
</dbReference>
<dbReference type="Gene3D" id="1.25.40.390">
    <property type="match status" value="1"/>
</dbReference>
<evidence type="ECO:0000259" key="6">
    <source>
        <dbReference type="Pfam" id="PF07980"/>
    </source>
</evidence>
<dbReference type="InterPro" id="IPR012944">
    <property type="entry name" value="SusD_RagB_dom"/>
</dbReference>
<evidence type="ECO:0000256" key="3">
    <source>
        <dbReference type="ARBA" id="ARBA00022729"/>
    </source>
</evidence>
<proteinExistence type="inferred from homology"/>
<dbReference type="SUPFAM" id="SSF48452">
    <property type="entry name" value="TPR-like"/>
    <property type="match status" value="1"/>
</dbReference>
<dbReference type="GO" id="GO:0009279">
    <property type="term" value="C:cell outer membrane"/>
    <property type="evidence" value="ECO:0007669"/>
    <property type="project" value="UniProtKB-SubCell"/>
</dbReference>
<evidence type="ECO:0000256" key="4">
    <source>
        <dbReference type="ARBA" id="ARBA00023136"/>
    </source>
</evidence>
<evidence type="ECO:0000256" key="5">
    <source>
        <dbReference type="ARBA" id="ARBA00023237"/>
    </source>
</evidence>
<dbReference type="KEGG" id="mgk:FSB76_04320"/>
<dbReference type="InterPro" id="IPR011990">
    <property type="entry name" value="TPR-like_helical_dom_sf"/>
</dbReference>
<feature type="domain" description="RagB/SusD" evidence="6">
    <location>
        <begin position="328"/>
        <end position="475"/>
    </location>
</feature>
<accession>A0A5B8VWC7</accession>
<keyword evidence="3" id="KW-0732">Signal</keyword>
<organism evidence="8 9">
    <name type="scientific">Mucilaginibacter ginsenosidivorax</name>
    <dbReference type="NCBI Taxonomy" id="862126"/>
    <lineage>
        <taxon>Bacteria</taxon>
        <taxon>Pseudomonadati</taxon>
        <taxon>Bacteroidota</taxon>
        <taxon>Sphingobacteriia</taxon>
        <taxon>Sphingobacteriales</taxon>
        <taxon>Sphingobacteriaceae</taxon>
        <taxon>Mucilaginibacter</taxon>
    </lineage>
</organism>
<dbReference type="Proteomes" id="UP000321362">
    <property type="component" value="Chromosome"/>
</dbReference>
<protein>
    <submittedName>
        <fullName evidence="8">RagB/SusD family nutrient uptake outer membrane protein</fullName>
    </submittedName>
</protein>
<comment type="subcellular location">
    <subcellularLocation>
        <location evidence="1">Cell outer membrane</location>
    </subcellularLocation>
</comment>
<comment type="similarity">
    <text evidence="2">Belongs to the SusD family.</text>
</comment>
<evidence type="ECO:0000313" key="8">
    <source>
        <dbReference type="EMBL" id="QEC75202.1"/>
    </source>
</evidence>
<dbReference type="Pfam" id="PF14322">
    <property type="entry name" value="SusD-like_3"/>
    <property type="match status" value="1"/>
</dbReference>
<keyword evidence="5" id="KW-0998">Cell outer membrane</keyword>
<keyword evidence="4" id="KW-0472">Membrane</keyword>
<sequence length="475" mass="53374">MAMKNFKLFTSNTRYRLVAALILLSSCKKLVEKPSSVIVPDNFYTTVTQVQSAYTASLNALWGHNVGYQAYMDDFNQDDQIVRGDLNIPENYGAELWAAHYNALLNINTAIKALKKGLPGVDKSQTDVLMGEGKFLRAYNYFMLVRIFGGVPLIVETTPDPVTTKLARASVQQVYDQIVSDFTDAIAKLPVTRSADMRGLPTRDAAKGLLAKAYLTMATYPLNVPANYAKAAEMAKEVIDSARYSLVPDIKDLFSVATQYGPEMMWSLNSNYQNLGPDPRIWSDMRGFGDICAEPTWEQAYPKQPRKDAFIETTLNGVLYYDLGDYWPGVKKFQYDSPADFAAGRSVINMPVIRFADVLLIFAEAENMSKGGPTQNAVDAINKVINRANGYVVNNQDPLATTSLTKEAFDTKVIQERNYELCFEIDRWFDLIRKHILKRESLPDVQINFSNDDYLWPIPTNDIQVDPLLTQNPGY</sequence>
<evidence type="ECO:0000313" key="9">
    <source>
        <dbReference type="Proteomes" id="UP000321362"/>
    </source>
</evidence>
<dbReference type="CDD" id="cd08977">
    <property type="entry name" value="SusD"/>
    <property type="match status" value="1"/>
</dbReference>
<name>A0A5B8VWC7_9SPHI</name>
<evidence type="ECO:0000256" key="1">
    <source>
        <dbReference type="ARBA" id="ARBA00004442"/>
    </source>
</evidence>
<dbReference type="AlphaFoldDB" id="A0A5B8VWC7"/>